<comment type="caution">
    <text evidence="1">The sequence shown here is derived from an EMBL/GenBank/DDBJ whole genome shotgun (WGS) entry which is preliminary data.</text>
</comment>
<evidence type="ECO:0000313" key="2">
    <source>
        <dbReference type="Proteomes" id="UP000781958"/>
    </source>
</evidence>
<evidence type="ECO:0008006" key="3">
    <source>
        <dbReference type="Google" id="ProtNLM"/>
    </source>
</evidence>
<gene>
    <name evidence="1" type="ORF">J2851_002691</name>
</gene>
<accession>A0ABS4SK63</accession>
<dbReference type="Gene3D" id="1.10.620.20">
    <property type="entry name" value="Ribonucleotide Reductase, subunit A"/>
    <property type="match status" value="1"/>
</dbReference>
<dbReference type="SUPFAM" id="SSF47240">
    <property type="entry name" value="Ferritin-like"/>
    <property type="match status" value="1"/>
</dbReference>
<name>A0ABS4SK63_9PROT</name>
<keyword evidence="2" id="KW-1185">Reference proteome</keyword>
<sequence>MDTATQAPPKPTPAPTPLFVEKRFPLRLSPSITGIRDLYQNGKANRWDPQRDIPWADLDADRYDPAVRLAARWTWSRRLWIEAMGLKETPSLLVRFCVEDQRESDPKFFLTVRGTEEAWHVDCFDRIAGRFGGRMDRPVTAAYEALFNRSLHRRALNAERSLDAYVVTHCAFEDGLELELFRAYRRNAADPVIAAVLDRCIADKERHASFGWLYAEERAPGWTDEERRTITGELVDHMRTVELAGYHCPWLSNAAGTEAAADMVCATAGLGAATADGEAAVLRGYLAAARQKLRSLGIELPEFQHTLLGTA</sequence>
<organism evidence="1 2">
    <name type="scientific">Azospirillum rugosum</name>
    <dbReference type="NCBI Taxonomy" id="416170"/>
    <lineage>
        <taxon>Bacteria</taxon>
        <taxon>Pseudomonadati</taxon>
        <taxon>Pseudomonadota</taxon>
        <taxon>Alphaproteobacteria</taxon>
        <taxon>Rhodospirillales</taxon>
        <taxon>Azospirillaceae</taxon>
        <taxon>Azospirillum</taxon>
    </lineage>
</organism>
<dbReference type="InterPro" id="IPR009078">
    <property type="entry name" value="Ferritin-like_SF"/>
</dbReference>
<reference evidence="1 2" key="1">
    <citation type="submission" date="2021-03" db="EMBL/GenBank/DDBJ databases">
        <title>Genomic Encyclopedia of Type Strains, Phase III (KMG-III): the genomes of soil and plant-associated and newly described type strains.</title>
        <authorList>
            <person name="Whitman W."/>
        </authorList>
    </citation>
    <scope>NUCLEOTIDE SEQUENCE [LARGE SCALE GENOMIC DNA]</scope>
    <source>
        <strain evidence="1 2">IMMIB AFH-6</strain>
    </source>
</reference>
<dbReference type="InterPro" id="IPR012348">
    <property type="entry name" value="RNR-like"/>
</dbReference>
<dbReference type="Proteomes" id="UP000781958">
    <property type="component" value="Unassembled WGS sequence"/>
</dbReference>
<protein>
    <recommendedName>
        <fullName evidence="3">p-aminobenzoate N-oxygenase AurF</fullName>
    </recommendedName>
</protein>
<dbReference type="EMBL" id="JAGINP010000008">
    <property type="protein sequence ID" value="MBP2292910.1"/>
    <property type="molecule type" value="Genomic_DNA"/>
</dbReference>
<dbReference type="RefSeq" id="WP_209766764.1">
    <property type="nucleotide sequence ID" value="NZ_JAGINP010000008.1"/>
</dbReference>
<evidence type="ECO:0000313" key="1">
    <source>
        <dbReference type="EMBL" id="MBP2292910.1"/>
    </source>
</evidence>
<proteinExistence type="predicted"/>